<evidence type="ECO:0000313" key="3">
    <source>
        <dbReference type="Proteomes" id="UP000643279"/>
    </source>
</evidence>
<dbReference type="InterPro" id="IPR000403">
    <property type="entry name" value="PI3/4_kinase_cat_dom"/>
</dbReference>
<organism evidence="2 3">
    <name type="scientific">Arthrobacter liuii</name>
    <dbReference type="NCBI Taxonomy" id="1476996"/>
    <lineage>
        <taxon>Bacteria</taxon>
        <taxon>Bacillati</taxon>
        <taxon>Actinomycetota</taxon>
        <taxon>Actinomycetes</taxon>
        <taxon>Micrococcales</taxon>
        <taxon>Micrococcaceae</taxon>
        <taxon>Arthrobacter</taxon>
    </lineage>
</organism>
<evidence type="ECO:0000313" key="2">
    <source>
        <dbReference type="EMBL" id="GGH91785.1"/>
    </source>
</evidence>
<accession>A0ABQ2AKF2</accession>
<reference evidence="3" key="1">
    <citation type="journal article" date="2019" name="Int. J. Syst. Evol. Microbiol.">
        <title>The Global Catalogue of Microorganisms (GCM) 10K type strain sequencing project: providing services to taxonomists for standard genome sequencing and annotation.</title>
        <authorList>
            <consortium name="The Broad Institute Genomics Platform"/>
            <consortium name="The Broad Institute Genome Sequencing Center for Infectious Disease"/>
            <person name="Wu L."/>
            <person name="Ma J."/>
        </authorList>
    </citation>
    <scope>NUCLEOTIDE SEQUENCE [LARGE SCALE GENOMIC DNA]</scope>
    <source>
        <strain evidence="3">CGMCC 1.12778</strain>
    </source>
</reference>
<dbReference type="Pfam" id="PF00454">
    <property type="entry name" value="PI3_PI4_kinase"/>
    <property type="match status" value="1"/>
</dbReference>
<sequence length="247" mass="27189">MERMAAGRGHTGRTVSGRELTLLNEGRVELLGRIMSGSNATFLAELSCAGDSAWAIYKPEAGERPLADFDAGLYRRECAAYLLSEALDWGIVPPTVVRTDAPLGVGSLQWFIEGDLQEHYFTLYEDSPETHAALARMALFDYVANNTDRKSGHVLRGTDGRIWGIDHGLCFSAAFKLRTVIWDFAGDPIPEKLLGDISPLAVAVPAEVAALLQPAEVAALQRRVQRILREKVLPVDRTGMRYPWPLI</sequence>
<dbReference type="Proteomes" id="UP000643279">
    <property type="component" value="Unassembled WGS sequence"/>
</dbReference>
<name>A0ABQ2AKF2_9MICC</name>
<keyword evidence="3" id="KW-1185">Reference proteome</keyword>
<evidence type="ECO:0000259" key="1">
    <source>
        <dbReference type="Pfam" id="PF00454"/>
    </source>
</evidence>
<protein>
    <recommendedName>
        <fullName evidence="1">PI3K/PI4K catalytic domain-containing protein</fullName>
    </recommendedName>
</protein>
<dbReference type="InterPro" id="IPR022292">
    <property type="entry name" value="CHP03843"/>
</dbReference>
<dbReference type="NCBIfam" id="TIGR03843">
    <property type="entry name" value="SCO1664 family protein"/>
    <property type="match status" value="1"/>
</dbReference>
<dbReference type="EMBL" id="BMFW01000003">
    <property type="protein sequence ID" value="GGH91785.1"/>
    <property type="molecule type" value="Genomic_DNA"/>
</dbReference>
<feature type="domain" description="PI3K/PI4K catalytic" evidence="1">
    <location>
        <begin position="99"/>
        <end position="177"/>
    </location>
</feature>
<comment type="caution">
    <text evidence="2">The sequence shown here is derived from an EMBL/GenBank/DDBJ whole genome shotgun (WGS) entry which is preliminary data.</text>
</comment>
<proteinExistence type="predicted"/>
<gene>
    <name evidence="2" type="ORF">GCM10007170_08770</name>
</gene>